<dbReference type="EMBL" id="NCTU01000005">
    <property type="protein sequence ID" value="PUW04018.1"/>
    <property type="molecule type" value="Genomic_DNA"/>
</dbReference>
<proteinExistence type="predicted"/>
<reference evidence="1 2" key="1">
    <citation type="submission" date="2017-04" db="EMBL/GenBank/DDBJ databases">
        <title>Cronobacter sakazakii, ST83 Lineage Isolates.</title>
        <authorList>
            <person name="Chase H."/>
            <person name="Tall B."/>
            <person name="Gopinath G."/>
            <person name="Lehner A."/>
        </authorList>
    </citation>
    <scope>NUCLEOTIDE SEQUENCE [LARGE SCALE GENOMIC DNA]</scope>
    <source>
        <strain evidence="1 2">MOD1_Comp15</strain>
    </source>
</reference>
<name>A0AA45BZ63_CROSK</name>
<evidence type="ECO:0000313" key="2">
    <source>
        <dbReference type="Proteomes" id="UP000244856"/>
    </source>
</evidence>
<comment type="caution">
    <text evidence="1">The sequence shown here is derived from an EMBL/GenBank/DDBJ whole genome shotgun (WGS) entry which is preliminary data.</text>
</comment>
<protein>
    <submittedName>
        <fullName evidence="1">Uncharacterized protein</fullName>
    </submittedName>
</protein>
<evidence type="ECO:0000313" key="1">
    <source>
        <dbReference type="EMBL" id="PUW04018.1"/>
    </source>
</evidence>
<accession>A0AA45BZ63</accession>
<dbReference type="AlphaFoldDB" id="A0AA45BZ63"/>
<organism evidence="1 2">
    <name type="scientific">Cronobacter sakazakii</name>
    <name type="common">Enterobacter sakazakii</name>
    <dbReference type="NCBI Taxonomy" id="28141"/>
    <lineage>
        <taxon>Bacteria</taxon>
        <taxon>Pseudomonadati</taxon>
        <taxon>Pseudomonadota</taxon>
        <taxon>Gammaproteobacteria</taxon>
        <taxon>Enterobacterales</taxon>
        <taxon>Enterobacteriaceae</taxon>
        <taxon>Cronobacter</taxon>
    </lineage>
</organism>
<dbReference type="Proteomes" id="UP000244856">
    <property type="component" value="Unassembled WGS sequence"/>
</dbReference>
<sequence length="165" mass="19392">MINDDAFNKYLSDLDAILSEESKLKSQQARIILDQNDSDSWVEAERHYEEIRNDHKDIDRICSNISESSRVVTRVKDHVFFREHIFIVDDLIEKRRFDPDPEIVNAWSRLTEGDHVESDIDFFKHEQVESILERRKGLDYVKAHNEAIGLGYHWNPEEAYDGDSG</sequence>
<gene>
    <name evidence="1" type="ORF">B7T07_08990</name>
</gene>
<dbReference type="RefSeq" id="WP_050555777.1">
    <property type="nucleotide sequence ID" value="NZ_CP078110.1"/>
</dbReference>